<proteinExistence type="predicted"/>
<accession>A0AAD9E7Y5</accession>
<feature type="domain" description="Nephrocystin 3-like N-terminal" evidence="3">
    <location>
        <begin position="991"/>
        <end position="1051"/>
    </location>
</feature>
<dbReference type="InterPro" id="IPR035994">
    <property type="entry name" value="Nucleoside_phosphorylase_sf"/>
</dbReference>
<organism evidence="4 5">
    <name type="scientific">Colletotrichum chrysophilum</name>
    <dbReference type="NCBI Taxonomy" id="1836956"/>
    <lineage>
        <taxon>Eukaryota</taxon>
        <taxon>Fungi</taxon>
        <taxon>Dikarya</taxon>
        <taxon>Ascomycota</taxon>
        <taxon>Pezizomycotina</taxon>
        <taxon>Sordariomycetes</taxon>
        <taxon>Hypocreomycetidae</taxon>
        <taxon>Glomerellales</taxon>
        <taxon>Glomerellaceae</taxon>
        <taxon>Colletotrichum</taxon>
        <taxon>Colletotrichum gloeosporioides species complex</taxon>
    </lineage>
</organism>
<gene>
    <name evidence="4" type="ORF">CCHR01_16273</name>
</gene>
<comment type="caution">
    <text evidence="4">The sequence shown here is derived from an EMBL/GenBank/DDBJ whole genome shotgun (WGS) entry which is preliminary data.</text>
</comment>
<dbReference type="Gene3D" id="3.40.50.1580">
    <property type="entry name" value="Nucleoside phosphorylase domain"/>
    <property type="match status" value="1"/>
</dbReference>
<dbReference type="GO" id="GO:0003824">
    <property type="term" value="F:catalytic activity"/>
    <property type="evidence" value="ECO:0007669"/>
    <property type="project" value="InterPro"/>
</dbReference>
<dbReference type="PANTHER" id="PTHR46082:SF11">
    <property type="entry name" value="AAA+ ATPASE DOMAIN-CONTAINING PROTEIN-RELATED"/>
    <property type="match status" value="1"/>
</dbReference>
<keyword evidence="1" id="KW-0677">Repeat</keyword>
<name>A0AAD9E7Y5_9PEZI</name>
<dbReference type="InterPro" id="IPR056884">
    <property type="entry name" value="NPHP3-like_N"/>
</dbReference>
<dbReference type="Pfam" id="PF24883">
    <property type="entry name" value="NPHP3_N"/>
    <property type="match status" value="1"/>
</dbReference>
<dbReference type="InterPro" id="IPR010730">
    <property type="entry name" value="HET"/>
</dbReference>
<evidence type="ECO:0000313" key="4">
    <source>
        <dbReference type="EMBL" id="KAK1841109.1"/>
    </source>
</evidence>
<evidence type="ECO:0000313" key="5">
    <source>
        <dbReference type="Proteomes" id="UP001243330"/>
    </source>
</evidence>
<dbReference type="SUPFAM" id="SSF53167">
    <property type="entry name" value="Purine and uridine phosphorylases"/>
    <property type="match status" value="1"/>
</dbReference>
<sequence>MIPIMRGFMSRCFHPSRLISNSSLLILYCRSLFTPKNNTTMSIMEYEYFPLPTGRHIRAIHLLPSPAFDSPLYCYMRELCLDEDGNAFEAISYTWGRPVLDCVLHLSRQNCSLRITQSLSDALRRFRLKDRRRILWADAVCINQQDHLEKESQIPLMAHIYQRAEAVLVWLGDSTRAEEAMRALSWATRSAGEELDEGQKGKITAFLDTLLKQPWFGRRWIIQEVVRNHDVTIHCGTTSLSWVKLIAVLSRLGKDTGTSNQQAMDALIQMRNLWKRIVLLEDSGAGHTLLENFHAFSHLDCGEDRDRVYALATLSSDVSMTRELKLVKRSTDSVGSVYWANPKPQDRVFHVVPDYEPSTEHVYTKFAAEITRNGLFSWLLCRTWHRHPFNELPAWAPDWRIAAPEKPYFLKELLQGYSGREEWASRGLPMMADWPKTRLRGDSLRLRSFMISHSDTTTLFHDEASLKHSVYIQALWKSKPLEFKPGEDIFEWVDSFTRSTSSLLKTIAQSPFDDQDVNDACFSLLSHLLGYGPNSTYWCDDNASVAEKLRAHGVDTAEPTFCGLNGDRFVVYGQGRAENGRTFLAYTPVDIDLTSDVIVRPENSFNEYTLGEMGRHNVVIAVLPDAEYGLSTASAVARSMLISFPNVRAGLMVGIAGGAPLDLPGRDIRLGDIVVSSPRDGHGGVLQYDFGKIIQGQPLQPTRFLNQPPDVLRAAVAGLKAEIEEEGHNFDEEILKVFFKKPRLRAKYSRPPPETDKLFHSHIVFNPDSATKVTEDESFVYRAKRTDEEDDPAIFYGLIASANQLMKDAVKRDKLAAEKGILCFEMESAGLMNHFPCLVIRGVCDYSDTHKNKQWQGYAAMTAAAYGKKLAFKAAHEGELRMAFRDICTQVYNDLCQSEDSSFNPTESRAKKLEGCIETMLKYVYEPTITSAIENGHRAWACTAMDEWDDFAQEVLDHMIEKGIQKDFENFQPFPTDGGFYRTASRTVAKKIYKLACEAIESEASKHQTLVLIIDALDECSSTDDIETFVPLLLKLARSRICNFKVFLASRSEVAIRYTLELEKEVYENILHKVAWEVITMDIKVFLRDELAAIKDRWNKRKRNDPSQQLSALWPGKSRLGTLVDLADGLFLVAATNSRFIGDSMHGPEERLTIIINTAQASGVTDRLSPIYLPILWDLTSGLAKADVEILLNMFRRVIGSVIVLSQPLPVDSLAGLLGVNVTQVEHILDHLVSVIDVPDDRLSPILPYHQSFGEFLFGSDARDFTFCESVGDSEP</sequence>
<evidence type="ECO:0000259" key="2">
    <source>
        <dbReference type="Pfam" id="PF06985"/>
    </source>
</evidence>
<evidence type="ECO:0000259" key="3">
    <source>
        <dbReference type="Pfam" id="PF24883"/>
    </source>
</evidence>
<dbReference type="InterPro" id="IPR053137">
    <property type="entry name" value="NLR-like"/>
</dbReference>
<dbReference type="PANTHER" id="PTHR46082">
    <property type="entry name" value="ATP/GTP-BINDING PROTEIN-RELATED"/>
    <property type="match status" value="1"/>
</dbReference>
<keyword evidence="5" id="KW-1185">Reference proteome</keyword>
<dbReference type="EMBL" id="JAQOWY010000506">
    <property type="protein sequence ID" value="KAK1841109.1"/>
    <property type="molecule type" value="Genomic_DNA"/>
</dbReference>
<dbReference type="AlphaFoldDB" id="A0AAD9E7Y5"/>
<reference evidence="4" key="1">
    <citation type="submission" date="2023-01" db="EMBL/GenBank/DDBJ databases">
        <title>Colletotrichum chrysophilum M932 genome sequence.</title>
        <authorList>
            <person name="Baroncelli R."/>
        </authorList>
    </citation>
    <scope>NUCLEOTIDE SEQUENCE</scope>
    <source>
        <strain evidence="4">M932</strain>
    </source>
</reference>
<dbReference type="Proteomes" id="UP001243330">
    <property type="component" value="Unassembled WGS sequence"/>
</dbReference>
<evidence type="ECO:0000256" key="1">
    <source>
        <dbReference type="ARBA" id="ARBA00022737"/>
    </source>
</evidence>
<feature type="domain" description="Heterokaryon incompatibility" evidence="2">
    <location>
        <begin position="88"/>
        <end position="224"/>
    </location>
</feature>
<protein>
    <submittedName>
        <fullName evidence="4">Uncharacterized protein</fullName>
    </submittedName>
</protein>
<dbReference type="GO" id="GO:0009116">
    <property type="term" value="P:nucleoside metabolic process"/>
    <property type="evidence" value="ECO:0007669"/>
    <property type="project" value="InterPro"/>
</dbReference>
<dbReference type="Pfam" id="PF06985">
    <property type="entry name" value="HET"/>
    <property type="match status" value="1"/>
</dbReference>